<sequence>KGNEDAQIRNEKHPRPQLADPAAPPWLLAPSSLSWPGSPLAPPVFLVPPAPPWLVVNHPTPQDSTPPALTHPSVHPAPSGSSIPSAPPWSFVASSTSALRILLITLAHRLSVSTLGTSATCSATSALPPQWLLPPLAPPLVVIMAVAWIPPTFFCSKSLLSLSGLPWLLLSLPFDSVCQPPPKCPSSS</sequence>
<name>A0ABD0Q8C6_CIRMR</name>
<proteinExistence type="predicted"/>
<dbReference type="EMBL" id="JAMKFB020000010">
    <property type="protein sequence ID" value="KAL0182381.1"/>
    <property type="molecule type" value="Genomic_DNA"/>
</dbReference>
<accession>A0ABD0Q8C6</accession>
<organism evidence="2 3">
    <name type="scientific">Cirrhinus mrigala</name>
    <name type="common">Mrigala</name>
    <dbReference type="NCBI Taxonomy" id="683832"/>
    <lineage>
        <taxon>Eukaryota</taxon>
        <taxon>Metazoa</taxon>
        <taxon>Chordata</taxon>
        <taxon>Craniata</taxon>
        <taxon>Vertebrata</taxon>
        <taxon>Euteleostomi</taxon>
        <taxon>Actinopterygii</taxon>
        <taxon>Neopterygii</taxon>
        <taxon>Teleostei</taxon>
        <taxon>Ostariophysi</taxon>
        <taxon>Cypriniformes</taxon>
        <taxon>Cyprinidae</taxon>
        <taxon>Labeoninae</taxon>
        <taxon>Labeonini</taxon>
        <taxon>Cirrhinus</taxon>
    </lineage>
</organism>
<feature type="region of interest" description="Disordered" evidence="1">
    <location>
        <begin position="58"/>
        <end position="79"/>
    </location>
</feature>
<dbReference type="AlphaFoldDB" id="A0ABD0Q8C6"/>
<evidence type="ECO:0000313" key="2">
    <source>
        <dbReference type="EMBL" id="KAL0182381.1"/>
    </source>
</evidence>
<feature type="compositionally biased region" description="Basic and acidic residues" evidence="1">
    <location>
        <begin position="1"/>
        <end position="14"/>
    </location>
</feature>
<feature type="region of interest" description="Disordered" evidence="1">
    <location>
        <begin position="1"/>
        <end position="24"/>
    </location>
</feature>
<keyword evidence="3" id="KW-1185">Reference proteome</keyword>
<dbReference type="Proteomes" id="UP001529510">
    <property type="component" value="Unassembled WGS sequence"/>
</dbReference>
<evidence type="ECO:0000256" key="1">
    <source>
        <dbReference type="SAM" id="MobiDB-lite"/>
    </source>
</evidence>
<evidence type="ECO:0000313" key="3">
    <source>
        <dbReference type="Proteomes" id="UP001529510"/>
    </source>
</evidence>
<gene>
    <name evidence="2" type="ORF">M9458_021756</name>
</gene>
<protein>
    <submittedName>
        <fullName evidence="2">Uncharacterized protein</fullName>
    </submittedName>
</protein>
<reference evidence="2 3" key="1">
    <citation type="submission" date="2024-05" db="EMBL/GenBank/DDBJ databases">
        <title>Genome sequencing and assembly of Indian major carp, Cirrhinus mrigala (Hamilton, 1822).</title>
        <authorList>
            <person name="Mohindra V."/>
            <person name="Chowdhury L.M."/>
            <person name="Lal K."/>
            <person name="Jena J.K."/>
        </authorList>
    </citation>
    <scope>NUCLEOTIDE SEQUENCE [LARGE SCALE GENOMIC DNA]</scope>
    <source>
        <strain evidence="2">CM1030</strain>
        <tissue evidence="2">Blood</tissue>
    </source>
</reference>
<comment type="caution">
    <text evidence="2">The sequence shown here is derived from an EMBL/GenBank/DDBJ whole genome shotgun (WGS) entry which is preliminary data.</text>
</comment>
<feature type="non-terminal residue" evidence="2">
    <location>
        <position position="1"/>
    </location>
</feature>